<organism evidence="3 4">
    <name type="scientific">Aspergillus parasiticus</name>
    <dbReference type="NCBI Taxonomy" id="5067"/>
    <lineage>
        <taxon>Eukaryota</taxon>
        <taxon>Fungi</taxon>
        <taxon>Dikarya</taxon>
        <taxon>Ascomycota</taxon>
        <taxon>Pezizomycotina</taxon>
        <taxon>Eurotiomycetes</taxon>
        <taxon>Eurotiomycetidae</taxon>
        <taxon>Eurotiales</taxon>
        <taxon>Aspergillaceae</taxon>
        <taxon>Aspergillus</taxon>
        <taxon>Aspergillus subgen. Circumdati</taxon>
    </lineage>
</organism>
<keyword evidence="4" id="KW-1185">Reference proteome</keyword>
<sequence length="99" mass="11152">MGRRGCTGRDSPNPAAKDVSTDFSSRTQGHSWTFCPIFVYWNTLTISIPCLSSFFASAQLLLPCRTSNFAQEIPSSRRLLIARRLIVIVALTYKVLNRR</sequence>
<accession>A0A5N6DTG6</accession>
<dbReference type="EMBL" id="ML734951">
    <property type="protein sequence ID" value="KAB8208369.1"/>
    <property type="molecule type" value="Genomic_DNA"/>
</dbReference>
<keyword evidence="2" id="KW-1133">Transmembrane helix</keyword>
<keyword evidence="2" id="KW-0472">Membrane</keyword>
<feature type="transmembrane region" description="Helical" evidence="2">
    <location>
        <begin position="79"/>
        <end position="96"/>
    </location>
</feature>
<protein>
    <submittedName>
        <fullName evidence="3">Uncharacterized protein</fullName>
    </submittedName>
</protein>
<dbReference type="Proteomes" id="UP000326532">
    <property type="component" value="Unassembled WGS sequence"/>
</dbReference>
<evidence type="ECO:0000313" key="4">
    <source>
        <dbReference type="Proteomes" id="UP000326532"/>
    </source>
</evidence>
<gene>
    <name evidence="3" type="ORF">BDV34DRAFT_48665</name>
</gene>
<evidence type="ECO:0000256" key="1">
    <source>
        <dbReference type="SAM" id="MobiDB-lite"/>
    </source>
</evidence>
<name>A0A5N6DTG6_ASPPA</name>
<feature type="region of interest" description="Disordered" evidence="1">
    <location>
        <begin position="1"/>
        <end position="29"/>
    </location>
</feature>
<evidence type="ECO:0000256" key="2">
    <source>
        <dbReference type="SAM" id="Phobius"/>
    </source>
</evidence>
<dbReference type="VEuPathDB" id="FungiDB:BDV34DRAFT_48665"/>
<dbReference type="AlphaFoldDB" id="A0A5N6DTG6"/>
<keyword evidence="2" id="KW-0812">Transmembrane</keyword>
<evidence type="ECO:0000313" key="3">
    <source>
        <dbReference type="EMBL" id="KAB8208369.1"/>
    </source>
</evidence>
<proteinExistence type="predicted"/>
<feature type="transmembrane region" description="Helical" evidence="2">
    <location>
        <begin position="38"/>
        <end position="58"/>
    </location>
</feature>
<reference evidence="3 4" key="1">
    <citation type="submission" date="2019-04" db="EMBL/GenBank/DDBJ databases">
        <title>Fungal friends and foes A comparative genomics study of 23 Aspergillus species from section Flavi.</title>
        <authorList>
            <consortium name="DOE Joint Genome Institute"/>
            <person name="Kjaerbolling I."/>
            <person name="Vesth T.C."/>
            <person name="Frisvad J.C."/>
            <person name="Nybo J.L."/>
            <person name="Theobald S."/>
            <person name="Kildgaard S."/>
            <person name="Petersen T.I."/>
            <person name="Kuo A."/>
            <person name="Sato A."/>
            <person name="Lyhne E.K."/>
            <person name="Kogle M.E."/>
            <person name="Wiebenga A."/>
            <person name="Kun R.S."/>
            <person name="Lubbers R.J."/>
            <person name="Makela M.R."/>
            <person name="Barry K."/>
            <person name="Chovatia M."/>
            <person name="Clum A."/>
            <person name="Daum C."/>
            <person name="Haridas S."/>
            <person name="He G."/>
            <person name="LaButti K."/>
            <person name="Lipzen A."/>
            <person name="Mondo S."/>
            <person name="Pangilinan J."/>
            <person name="Riley R."/>
            <person name="Salamov A."/>
            <person name="Simmons B.A."/>
            <person name="Magnuson J.K."/>
            <person name="Henrissat B."/>
            <person name="Mortensen U.H."/>
            <person name="Larsen T.O."/>
            <person name="De vries R.P."/>
            <person name="Grigoriev I.V."/>
            <person name="Machida M."/>
            <person name="Baker S.E."/>
            <person name="Andersen M.R."/>
        </authorList>
    </citation>
    <scope>NUCLEOTIDE SEQUENCE [LARGE SCALE GENOMIC DNA]</scope>
    <source>
        <strain evidence="3 4">CBS 117618</strain>
    </source>
</reference>